<dbReference type="InterPro" id="IPR011042">
    <property type="entry name" value="6-blade_b-propeller_TolB-like"/>
</dbReference>
<keyword evidence="2" id="KW-1185">Reference proteome</keyword>
<comment type="caution">
    <text evidence="1">The sequence shown here is derived from an EMBL/GenBank/DDBJ whole genome shotgun (WGS) entry which is preliminary data.</text>
</comment>
<dbReference type="OrthoDB" id="1721135at2759"/>
<dbReference type="Gene3D" id="2.120.10.30">
    <property type="entry name" value="TolB, C-terminal domain"/>
    <property type="match status" value="1"/>
</dbReference>
<dbReference type="Proteomes" id="UP000737018">
    <property type="component" value="Unassembled WGS sequence"/>
</dbReference>
<reference evidence="1" key="1">
    <citation type="submission" date="2020-03" db="EMBL/GenBank/DDBJ databases">
        <title>Castanea mollissima Vanexum genome sequencing.</title>
        <authorList>
            <person name="Staton M."/>
        </authorList>
    </citation>
    <scope>NUCLEOTIDE SEQUENCE</scope>
    <source>
        <tissue evidence="1">Leaf</tissue>
    </source>
</reference>
<protein>
    <recommendedName>
        <fullName evidence="3">Glucose/Sorbosone dehydrogenase domain-containing protein</fullName>
    </recommendedName>
</protein>
<dbReference type="EMBL" id="JRKL02004121">
    <property type="protein sequence ID" value="KAF3953341.1"/>
    <property type="molecule type" value="Genomic_DNA"/>
</dbReference>
<name>A0A8J4QYL0_9ROSI</name>
<evidence type="ECO:0000313" key="1">
    <source>
        <dbReference type="EMBL" id="KAF3953341.1"/>
    </source>
</evidence>
<evidence type="ECO:0008006" key="3">
    <source>
        <dbReference type="Google" id="ProtNLM"/>
    </source>
</evidence>
<accession>A0A8J4QYL0</accession>
<dbReference type="PANTHER" id="PTHR19328:SF66">
    <property type="entry name" value="CATALYTICS"/>
    <property type="match status" value="1"/>
</dbReference>
<proteinExistence type="predicted"/>
<evidence type="ECO:0000313" key="2">
    <source>
        <dbReference type="Proteomes" id="UP000737018"/>
    </source>
</evidence>
<dbReference type="AlphaFoldDB" id="A0A8J4QYL0"/>
<sequence>MDISFLCPMCNNAPETILHALRNCPKAQLLWNSLSPPFQSNLFFFYGLQLVDWLNLNCNNSKTSHSSNISRSIRFPFAVWTLWLHRNCIAFESSNQHKDLKLETMAKASEFLYLGMNGKQTRAKTQKAWSFTVSGAPFSPKTPLVFCQYEGSVCCSSTDDIQLLSQFRAMNVSDLGCRSLLKSILCSRCDQFSAELYQIDSTPRKVPALCNSTVSANSTLSQLAEVDFCSKVWDECKNVSILNYPYALKDRGGMPFNSTSKLTDIWQSKIAFCNEFGGASEAGEKIGNGSYLNMVAHPDGSNRVFLSDQPGKTWLETVPEQGSGALLAIDKSNPFLDLTDKLYSDAEFGMLGIAFHPTFQQNGCFFVSFNCDKAKWPGCSGRCLCISDVSCDPSKLYPEYGAQPCQYSSIIGEFTANGNKRQTPGSQKDIHYGPSIYFSSWWSDSFWT</sequence>
<gene>
    <name evidence="1" type="ORF">CMV_021207</name>
</gene>
<dbReference type="PANTHER" id="PTHR19328">
    <property type="entry name" value="HEDGEHOG-INTERACTING PROTEIN"/>
    <property type="match status" value="1"/>
</dbReference>
<organism evidence="1 2">
    <name type="scientific">Castanea mollissima</name>
    <name type="common">Chinese chestnut</name>
    <dbReference type="NCBI Taxonomy" id="60419"/>
    <lineage>
        <taxon>Eukaryota</taxon>
        <taxon>Viridiplantae</taxon>
        <taxon>Streptophyta</taxon>
        <taxon>Embryophyta</taxon>
        <taxon>Tracheophyta</taxon>
        <taxon>Spermatophyta</taxon>
        <taxon>Magnoliopsida</taxon>
        <taxon>eudicotyledons</taxon>
        <taxon>Gunneridae</taxon>
        <taxon>Pentapetalae</taxon>
        <taxon>rosids</taxon>
        <taxon>fabids</taxon>
        <taxon>Fagales</taxon>
        <taxon>Fagaceae</taxon>
        <taxon>Castanea</taxon>
    </lineage>
</organism>